<dbReference type="HOGENOM" id="CLU_1634500_0_0_11"/>
<feature type="compositionally biased region" description="Pro residues" evidence="1">
    <location>
        <begin position="123"/>
        <end position="132"/>
    </location>
</feature>
<feature type="compositionally biased region" description="Basic residues" evidence="1">
    <location>
        <begin position="95"/>
        <end position="106"/>
    </location>
</feature>
<organism evidence="2 3">
    <name type="scientific">Streptomyces viridochromogenes (strain DSM 40736 / JCM 4977 / BCRC 1201 / Tue 494)</name>
    <dbReference type="NCBI Taxonomy" id="591159"/>
    <lineage>
        <taxon>Bacteria</taxon>
        <taxon>Bacillati</taxon>
        <taxon>Actinomycetota</taxon>
        <taxon>Actinomycetes</taxon>
        <taxon>Kitasatosporales</taxon>
        <taxon>Streptomycetaceae</taxon>
        <taxon>Streptomyces</taxon>
    </lineage>
</organism>
<evidence type="ECO:0000313" key="3">
    <source>
        <dbReference type="Proteomes" id="UP000004184"/>
    </source>
</evidence>
<dbReference type="Proteomes" id="UP000004184">
    <property type="component" value="Unassembled WGS sequence"/>
</dbReference>
<feature type="compositionally biased region" description="Low complexity" evidence="1">
    <location>
        <begin position="76"/>
        <end position="94"/>
    </location>
</feature>
<sequence>MPAGLDTSAPDYTPPTGQARRLTIDPRELGIKAPTTLRPFADTSATDGTLRGATVRGRSFTVEAKVGVVMSVVGISSLRAPRRGGTWRPAAGGPRRPRPRRRRSPRRGGGPRSRRQRRGCRPRCPPPRPPRPSGDGRRCQGNARMAARIAQGLSRASRTTGS</sequence>
<accession>D9XAG3</accession>
<keyword evidence="3" id="KW-1185">Reference proteome</keyword>
<reference evidence="3" key="1">
    <citation type="submission" date="2009-02" db="EMBL/GenBank/DDBJ databases">
        <title>Annotation of Streptomyces viridochromogenes strain DSM 40736.</title>
        <authorList>
            <consortium name="The Broad Institute Genome Sequencing Platform"/>
            <consortium name="Broad Institute Microbial Sequencing Center"/>
            <person name="Fischbach M."/>
            <person name="Godfrey P."/>
            <person name="Ward D."/>
            <person name="Young S."/>
            <person name="Zeng Q."/>
            <person name="Koehrsen M."/>
            <person name="Alvarado L."/>
            <person name="Berlin A.M."/>
            <person name="Bochicchio J."/>
            <person name="Borenstein D."/>
            <person name="Chapman S.B."/>
            <person name="Chen Z."/>
            <person name="Engels R."/>
            <person name="Freedman E."/>
            <person name="Gellesch M."/>
            <person name="Goldberg J."/>
            <person name="Griggs A."/>
            <person name="Gujja S."/>
            <person name="Heilman E.R."/>
            <person name="Heiman D.I."/>
            <person name="Hepburn T.A."/>
            <person name="Howarth C."/>
            <person name="Jen D."/>
            <person name="Larson L."/>
            <person name="Lewis B."/>
            <person name="Mehta T."/>
            <person name="Park D."/>
            <person name="Pearson M."/>
            <person name="Richards J."/>
            <person name="Roberts A."/>
            <person name="Saif S."/>
            <person name="Shea T.D."/>
            <person name="Shenoy N."/>
            <person name="Sisk P."/>
            <person name="Stolte C."/>
            <person name="Sykes S.N."/>
            <person name="Thomson T."/>
            <person name="Walk T."/>
            <person name="White J."/>
            <person name="Yandava C."/>
            <person name="Straight P."/>
            <person name="Clardy J."/>
            <person name="Hung D."/>
            <person name="Kolter R."/>
            <person name="Mekalanos J."/>
            <person name="Walker S."/>
            <person name="Walsh C.T."/>
            <person name="Wieland-Brown L.C."/>
            <person name="Haas B."/>
            <person name="Nusbaum C."/>
            <person name="Birren B."/>
        </authorList>
    </citation>
    <scope>NUCLEOTIDE SEQUENCE [LARGE SCALE GENOMIC DNA]</scope>
    <source>
        <strain evidence="3">DSM 40736 / JCM 4977 / BCRC 1201 / Tue 494</strain>
    </source>
</reference>
<evidence type="ECO:0000313" key="2">
    <source>
        <dbReference type="EMBL" id="EFL30100.1"/>
    </source>
</evidence>
<dbReference type="STRING" id="591159.SSQG_00618"/>
<evidence type="ECO:0000256" key="1">
    <source>
        <dbReference type="SAM" id="MobiDB-lite"/>
    </source>
</evidence>
<feature type="compositionally biased region" description="Basic residues" evidence="1">
    <location>
        <begin position="112"/>
        <end position="121"/>
    </location>
</feature>
<name>D9XAG3_STRVT</name>
<protein>
    <submittedName>
        <fullName evidence="2">Predicted protein</fullName>
    </submittedName>
</protein>
<dbReference type="AlphaFoldDB" id="D9XAG3"/>
<feature type="region of interest" description="Disordered" evidence="1">
    <location>
        <begin position="76"/>
        <end position="162"/>
    </location>
</feature>
<proteinExistence type="predicted"/>
<gene>
    <name evidence="2" type="ORF">SSQG_00618</name>
</gene>
<dbReference type="EMBL" id="GG657757">
    <property type="protein sequence ID" value="EFL30100.1"/>
    <property type="molecule type" value="Genomic_DNA"/>
</dbReference>